<organism evidence="2">
    <name type="scientific">marine sediment metagenome</name>
    <dbReference type="NCBI Taxonomy" id="412755"/>
    <lineage>
        <taxon>unclassified sequences</taxon>
        <taxon>metagenomes</taxon>
        <taxon>ecological metagenomes</taxon>
    </lineage>
</organism>
<evidence type="ECO:0000256" key="1">
    <source>
        <dbReference type="SAM" id="MobiDB-lite"/>
    </source>
</evidence>
<sequence length="98" mass="11272">MLDPKTIFNAGELSPRDESDVEARHIAYQRSQATGGSGVSESKQEVLEELLYNFRAMMAKHPDYYILPDCEYTEFLKYWRERHANAKSPIEGQEDGQS</sequence>
<protein>
    <submittedName>
        <fullName evidence="2">Uncharacterized protein</fullName>
    </submittedName>
</protein>
<evidence type="ECO:0000313" key="2">
    <source>
        <dbReference type="EMBL" id="KKN47757.1"/>
    </source>
</evidence>
<proteinExistence type="predicted"/>
<reference evidence="2" key="1">
    <citation type="journal article" date="2015" name="Nature">
        <title>Complex archaea that bridge the gap between prokaryotes and eukaryotes.</title>
        <authorList>
            <person name="Spang A."/>
            <person name="Saw J.H."/>
            <person name="Jorgensen S.L."/>
            <person name="Zaremba-Niedzwiedzka K."/>
            <person name="Martijn J."/>
            <person name="Lind A.E."/>
            <person name="van Eijk R."/>
            <person name="Schleper C."/>
            <person name="Guy L."/>
            <person name="Ettema T.J."/>
        </authorList>
    </citation>
    <scope>NUCLEOTIDE SEQUENCE</scope>
</reference>
<gene>
    <name evidence="2" type="ORF">LCGC14_0659910</name>
</gene>
<dbReference type="EMBL" id="LAZR01001259">
    <property type="protein sequence ID" value="KKN47757.1"/>
    <property type="molecule type" value="Genomic_DNA"/>
</dbReference>
<comment type="caution">
    <text evidence="2">The sequence shown here is derived from an EMBL/GenBank/DDBJ whole genome shotgun (WGS) entry which is preliminary data.</text>
</comment>
<accession>A0A0F9RDV9</accession>
<feature type="region of interest" description="Disordered" evidence="1">
    <location>
        <begin position="1"/>
        <end position="20"/>
    </location>
</feature>
<name>A0A0F9RDV9_9ZZZZ</name>
<dbReference type="AlphaFoldDB" id="A0A0F9RDV9"/>